<dbReference type="Pfam" id="PF04973">
    <property type="entry name" value="NMN_transporter"/>
    <property type="match status" value="1"/>
</dbReference>
<feature type="transmembrane region" description="Helical" evidence="10">
    <location>
        <begin position="198"/>
        <end position="217"/>
    </location>
</feature>
<feature type="transmembrane region" description="Helical" evidence="10">
    <location>
        <begin position="12"/>
        <end position="29"/>
    </location>
</feature>
<evidence type="ECO:0000256" key="8">
    <source>
        <dbReference type="ARBA" id="ARBA00022989"/>
    </source>
</evidence>
<comment type="similarity">
    <text evidence="3">Belongs to the nicotinamide ribonucleoside (NR) uptake permease (TC 4.B.1) family.</text>
</comment>
<feature type="transmembrane region" description="Helical" evidence="10">
    <location>
        <begin position="143"/>
        <end position="162"/>
    </location>
</feature>
<dbReference type="PANTHER" id="PTHR36122:SF2">
    <property type="entry name" value="NICOTINAMIDE RIBOSIDE TRANSPORTER PNUC"/>
    <property type="match status" value="1"/>
</dbReference>
<protein>
    <recommendedName>
        <fullName evidence="4">Nicotinamide riboside transporter PnuC</fullName>
    </recommendedName>
</protein>
<keyword evidence="6" id="KW-1003">Cell membrane</keyword>
<keyword evidence="8 10" id="KW-1133">Transmembrane helix</keyword>
<evidence type="ECO:0000313" key="11">
    <source>
        <dbReference type="EMBL" id="XCN71492.1"/>
    </source>
</evidence>
<evidence type="ECO:0000256" key="7">
    <source>
        <dbReference type="ARBA" id="ARBA00022692"/>
    </source>
</evidence>
<dbReference type="EMBL" id="CP159373">
    <property type="protein sequence ID" value="XCN71492.1"/>
    <property type="molecule type" value="Genomic_DNA"/>
</dbReference>
<gene>
    <name evidence="11" type="primary">pnuC</name>
    <name evidence="11" type="ORF">Q3M24_14350</name>
</gene>
<comment type="function">
    <text evidence="1">Required for nicotinamide riboside transport across the inner membrane.</text>
</comment>
<keyword evidence="9 10" id="KW-0472">Membrane</keyword>
<dbReference type="GO" id="GO:0034257">
    <property type="term" value="F:nicotinamide riboside transmembrane transporter activity"/>
    <property type="evidence" value="ECO:0007669"/>
    <property type="project" value="InterPro"/>
</dbReference>
<dbReference type="GO" id="GO:0005886">
    <property type="term" value="C:plasma membrane"/>
    <property type="evidence" value="ECO:0007669"/>
    <property type="project" value="UniProtKB-SubCell"/>
</dbReference>
<evidence type="ECO:0000256" key="9">
    <source>
        <dbReference type="ARBA" id="ARBA00023136"/>
    </source>
</evidence>
<organism evidence="11">
    <name type="scientific">Candidatus Electrothrix aestuarii</name>
    <dbReference type="NCBI Taxonomy" id="3062594"/>
    <lineage>
        <taxon>Bacteria</taxon>
        <taxon>Pseudomonadati</taxon>
        <taxon>Thermodesulfobacteriota</taxon>
        <taxon>Desulfobulbia</taxon>
        <taxon>Desulfobulbales</taxon>
        <taxon>Desulfobulbaceae</taxon>
        <taxon>Candidatus Electrothrix</taxon>
    </lineage>
</organism>
<evidence type="ECO:0000256" key="10">
    <source>
        <dbReference type="SAM" id="Phobius"/>
    </source>
</evidence>
<evidence type="ECO:0000256" key="4">
    <source>
        <dbReference type="ARBA" id="ARBA00017522"/>
    </source>
</evidence>
<feature type="transmembrane region" description="Helical" evidence="10">
    <location>
        <begin position="169"/>
        <end position="186"/>
    </location>
</feature>
<name>A0AAU8LQK0_9BACT</name>
<dbReference type="AlphaFoldDB" id="A0AAU8LQK0"/>
<feature type="transmembrane region" description="Helical" evidence="10">
    <location>
        <begin position="118"/>
        <end position="137"/>
    </location>
</feature>
<evidence type="ECO:0000256" key="3">
    <source>
        <dbReference type="ARBA" id="ARBA00006669"/>
    </source>
</evidence>
<dbReference type="NCBIfam" id="TIGR01528">
    <property type="entry name" value="NMN_trans_PnuC"/>
    <property type="match status" value="1"/>
</dbReference>
<proteinExistence type="inferred from homology"/>
<dbReference type="InterPro" id="IPR006419">
    <property type="entry name" value="NMN_transpt_PnuC"/>
</dbReference>
<reference evidence="11" key="1">
    <citation type="journal article" date="2024" name="Syst. Appl. Microbiol.">
        <title>First single-strain enrichments of Electrothrix cable bacteria, description of E. aestuarii sp. nov. and E. rattekaaiensis sp. nov., and proposal of a cable bacteria taxonomy following the rules of the SeqCode.</title>
        <authorList>
            <person name="Plum-Jensen L.E."/>
            <person name="Schramm A."/>
            <person name="Marshall I.P.G."/>
        </authorList>
    </citation>
    <scope>NUCLEOTIDE SEQUENCE</scope>
    <source>
        <strain evidence="11">Rat1</strain>
    </source>
</reference>
<accession>A0AAU8LQK0</accession>
<keyword evidence="5" id="KW-0813">Transport</keyword>
<evidence type="ECO:0000256" key="1">
    <source>
        <dbReference type="ARBA" id="ARBA00002672"/>
    </source>
</evidence>
<comment type="subcellular location">
    <subcellularLocation>
        <location evidence="2">Cell membrane</location>
        <topology evidence="2">Multi-pass membrane protein</topology>
    </subcellularLocation>
</comment>
<dbReference type="PANTHER" id="PTHR36122">
    <property type="entry name" value="NICOTINAMIDE RIBOSIDE TRANSPORTER PNUC"/>
    <property type="match status" value="1"/>
</dbReference>
<dbReference type="KEGG" id="eaj:Q3M24_14350"/>
<feature type="transmembrane region" description="Helical" evidence="10">
    <location>
        <begin position="79"/>
        <end position="97"/>
    </location>
</feature>
<keyword evidence="7 10" id="KW-0812">Transmembrane</keyword>
<reference evidence="11" key="2">
    <citation type="submission" date="2024-06" db="EMBL/GenBank/DDBJ databases">
        <authorList>
            <person name="Plum-Jensen L.E."/>
            <person name="Schramm A."/>
            <person name="Marshall I.P.G."/>
        </authorList>
    </citation>
    <scope>NUCLEOTIDE SEQUENCE</scope>
    <source>
        <strain evidence="11">Rat1</strain>
    </source>
</reference>
<evidence type="ECO:0000256" key="5">
    <source>
        <dbReference type="ARBA" id="ARBA00022448"/>
    </source>
</evidence>
<evidence type="ECO:0000256" key="2">
    <source>
        <dbReference type="ARBA" id="ARBA00004651"/>
    </source>
</evidence>
<evidence type="ECO:0000256" key="6">
    <source>
        <dbReference type="ARBA" id="ARBA00022475"/>
    </source>
</evidence>
<sequence>MNAERYNRVDLIWLLFLTVTGSILSVFLSEGIFDLSIFLSGILCVGLIAIGRREGYLIGLYNSLSYAILAYENGLYGEVYLNLFFFIPTGILGYIMWRQHVTSGKTVSMRQLTWTWRASIAVLCLVATVGLGMILGLNPQQNTPFIDATTNVLSIIATILMMWRYKEQWILYILLNIITIIMWTLRTRAGGDSGDMMVLMWSLFLFNAVFGCWRWHVGAQKTTAHNQARNLGQAI</sequence>